<dbReference type="AlphaFoldDB" id="A0A8S1IK09"/>
<evidence type="ECO:0000256" key="7">
    <source>
        <dbReference type="ARBA" id="ARBA00022946"/>
    </source>
</evidence>
<dbReference type="InterPro" id="IPR023214">
    <property type="entry name" value="HAD_sf"/>
</dbReference>
<evidence type="ECO:0000256" key="8">
    <source>
        <dbReference type="ARBA" id="ARBA00022989"/>
    </source>
</evidence>
<evidence type="ECO:0000259" key="13">
    <source>
        <dbReference type="PROSITE" id="PS50969"/>
    </source>
</evidence>
<evidence type="ECO:0000256" key="11">
    <source>
        <dbReference type="ARBA" id="ARBA00023136"/>
    </source>
</evidence>
<keyword evidence="4 12" id="KW-0812">Transmembrane</keyword>
<keyword evidence="15" id="KW-1185">Reference proteome</keyword>
<name>A0A8S1IK09_9CHLO</name>
<comment type="subcellular location">
    <subcellularLocation>
        <location evidence="1 12">Mitochondrion inner membrane</location>
        <topology evidence="1 12">Single-pass membrane protein</topology>
    </subcellularLocation>
</comment>
<keyword evidence="5" id="KW-0999">Mitochondrion inner membrane</keyword>
<evidence type="ECO:0000256" key="1">
    <source>
        <dbReference type="ARBA" id="ARBA00004434"/>
    </source>
</evidence>
<dbReference type="Pfam" id="PF03031">
    <property type="entry name" value="NIF"/>
    <property type="match status" value="1"/>
</dbReference>
<comment type="function">
    <text evidence="12">Essential component of the TIM23 complex, a complex that mediates the translocation of transit peptide-containing proteins across the mitochondrial inner membrane.</text>
</comment>
<comment type="caution">
    <text evidence="14">The sequence shown here is derived from an EMBL/GenBank/DDBJ whole genome shotgun (WGS) entry which is preliminary data.</text>
</comment>
<dbReference type="PANTHER" id="PTHR12210">
    <property type="entry name" value="DULLARD PROTEIN PHOSPHATASE"/>
    <property type="match status" value="1"/>
</dbReference>
<keyword evidence="9 12" id="KW-0811">Translocation</keyword>
<feature type="domain" description="FCP1 homology" evidence="13">
    <location>
        <begin position="167"/>
        <end position="309"/>
    </location>
</feature>
<organism evidence="14 15">
    <name type="scientific">Ostreobium quekettii</name>
    <dbReference type="NCBI Taxonomy" id="121088"/>
    <lineage>
        <taxon>Eukaryota</taxon>
        <taxon>Viridiplantae</taxon>
        <taxon>Chlorophyta</taxon>
        <taxon>core chlorophytes</taxon>
        <taxon>Ulvophyceae</taxon>
        <taxon>TCBD clade</taxon>
        <taxon>Bryopsidales</taxon>
        <taxon>Ostreobineae</taxon>
        <taxon>Ostreobiaceae</taxon>
        <taxon>Ostreobium</taxon>
    </lineage>
</organism>
<evidence type="ECO:0000256" key="12">
    <source>
        <dbReference type="RuleBase" id="RU365079"/>
    </source>
</evidence>
<keyword evidence="7 12" id="KW-0809">Transit peptide</keyword>
<dbReference type="PROSITE" id="PS50969">
    <property type="entry name" value="FCP1"/>
    <property type="match status" value="1"/>
</dbReference>
<evidence type="ECO:0000256" key="6">
    <source>
        <dbReference type="ARBA" id="ARBA00022927"/>
    </source>
</evidence>
<comment type="subunit">
    <text evidence="12">Component of the TIM23 complex.</text>
</comment>
<dbReference type="SMART" id="SM00577">
    <property type="entry name" value="CPDc"/>
    <property type="match status" value="1"/>
</dbReference>
<keyword evidence="3 12" id="KW-0813">Transport</keyword>
<sequence>MSRAAQAFQAAKALFANGAKRGIHEGQSGQQSILMGTKHIGKESGAFSRLEQAGPIPEANGAGSAAAADRKMDQSSSGSVFIRAQSFIGNFLFYGILGGSSVVGYYTYFYDQQQLQALIDSRKDAFPGSSIWCQTMQWYLDKRKYFEGEMRSFANPRQDKLLPDARVGGHEKTLVLDLDELLIHSDWTRQRGWKVFKRHGAEDFFKAMAPYYEIVVYSHQHHTYVDPIMDQLDPHHIALRLYRADTRYEDGKHVRDLSKLNRDMSKVLFLSANAEAYALQPDNAIKLKPWHKDQGDTMLLDLIPFLQYLAFKRADVRDVVRAYDDCDIPSTFRARMQQMEAKKVDTKGKKGFLSTIARQ</sequence>
<accession>A0A8S1IK09</accession>
<keyword evidence="10 12" id="KW-0496">Mitochondrion</keyword>
<evidence type="ECO:0000256" key="10">
    <source>
        <dbReference type="ARBA" id="ARBA00023128"/>
    </source>
</evidence>
<dbReference type="Proteomes" id="UP000708148">
    <property type="component" value="Unassembled WGS sequence"/>
</dbReference>
<comment type="similarity">
    <text evidence="2 12">Belongs to the TIM50 family.</text>
</comment>
<feature type="transmembrane region" description="Helical" evidence="12">
    <location>
        <begin position="91"/>
        <end position="110"/>
    </location>
</feature>
<dbReference type="OrthoDB" id="287041at2759"/>
<gene>
    <name evidence="14" type="ORF">OSTQU699_LOCUS456</name>
</gene>
<dbReference type="InterPro" id="IPR004274">
    <property type="entry name" value="FCP1_dom"/>
</dbReference>
<evidence type="ECO:0000256" key="3">
    <source>
        <dbReference type="ARBA" id="ARBA00022448"/>
    </source>
</evidence>
<proteinExistence type="inferred from homology"/>
<dbReference type="InterPro" id="IPR050365">
    <property type="entry name" value="TIM50"/>
</dbReference>
<evidence type="ECO:0000256" key="4">
    <source>
        <dbReference type="ARBA" id="ARBA00022692"/>
    </source>
</evidence>
<keyword evidence="11 12" id="KW-0472">Membrane</keyword>
<dbReference type="FunFam" id="3.40.50.1000:FF:000019">
    <property type="entry name" value="Mitochondrial import inner membrane translocase subunit TIM50"/>
    <property type="match status" value="1"/>
</dbReference>
<dbReference type="CDD" id="cd07521">
    <property type="entry name" value="HAD_FCP1-like"/>
    <property type="match status" value="1"/>
</dbReference>
<dbReference type="InterPro" id="IPR036412">
    <property type="entry name" value="HAD-like_sf"/>
</dbReference>
<dbReference type="GO" id="GO:0005744">
    <property type="term" value="C:TIM23 mitochondrial import inner membrane translocase complex"/>
    <property type="evidence" value="ECO:0007669"/>
    <property type="project" value="UniProtKB-UniRule"/>
</dbReference>
<keyword evidence="8 12" id="KW-1133">Transmembrane helix</keyword>
<evidence type="ECO:0000256" key="9">
    <source>
        <dbReference type="ARBA" id="ARBA00023010"/>
    </source>
</evidence>
<dbReference type="SUPFAM" id="SSF56784">
    <property type="entry name" value="HAD-like"/>
    <property type="match status" value="1"/>
</dbReference>
<dbReference type="EMBL" id="CAJHUC010000305">
    <property type="protein sequence ID" value="CAD7695095.1"/>
    <property type="molecule type" value="Genomic_DNA"/>
</dbReference>
<evidence type="ECO:0000256" key="5">
    <source>
        <dbReference type="ARBA" id="ARBA00022792"/>
    </source>
</evidence>
<evidence type="ECO:0000313" key="14">
    <source>
        <dbReference type="EMBL" id="CAD7695095.1"/>
    </source>
</evidence>
<dbReference type="GO" id="GO:0015031">
    <property type="term" value="P:protein transport"/>
    <property type="evidence" value="ECO:0007669"/>
    <property type="project" value="UniProtKB-KW"/>
</dbReference>
<protein>
    <recommendedName>
        <fullName evidence="12">Mitochondrial import inner membrane translocase subunit TIM50</fullName>
    </recommendedName>
</protein>
<reference evidence="14" key="1">
    <citation type="submission" date="2020-12" db="EMBL/GenBank/DDBJ databases">
        <authorList>
            <person name="Iha C."/>
        </authorList>
    </citation>
    <scope>NUCLEOTIDE SEQUENCE</scope>
</reference>
<keyword evidence="6 12" id="KW-0653">Protein transport</keyword>
<dbReference type="Gene3D" id="3.40.50.1000">
    <property type="entry name" value="HAD superfamily/HAD-like"/>
    <property type="match status" value="1"/>
</dbReference>
<evidence type="ECO:0000313" key="15">
    <source>
        <dbReference type="Proteomes" id="UP000708148"/>
    </source>
</evidence>
<evidence type="ECO:0000256" key="2">
    <source>
        <dbReference type="ARBA" id="ARBA00006344"/>
    </source>
</evidence>